<dbReference type="Proteomes" id="UP001597145">
    <property type="component" value="Unassembled WGS sequence"/>
</dbReference>
<evidence type="ECO:0000313" key="5">
    <source>
        <dbReference type="Proteomes" id="UP001597145"/>
    </source>
</evidence>
<dbReference type="EMBL" id="JBHUCP010000004">
    <property type="protein sequence ID" value="MFD1529116.1"/>
    <property type="molecule type" value="Genomic_DNA"/>
</dbReference>
<keyword evidence="2 4" id="KW-0012">Acyltransferase</keyword>
<accession>A0ABW4FEY6</accession>
<dbReference type="CDD" id="cd04301">
    <property type="entry name" value="NAT_SF"/>
    <property type="match status" value="1"/>
</dbReference>
<dbReference type="InterPro" id="IPR000182">
    <property type="entry name" value="GNAT_dom"/>
</dbReference>
<reference evidence="5" key="1">
    <citation type="journal article" date="2019" name="Int. J. Syst. Evol. Microbiol.">
        <title>The Global Catalogue of Microorganisms (GCM) 10K type strain sequencing project: providing services to taxonomists for standard genome sequencing and annotation.</title>
        <authorList>
            <consortium name="The Broad Institute Genomics Platform"/>
            <consortium name="The Broad Institute Genome Sequencing Center for Infectious Disease"/>
            <person name="Wu L."/>
            <person name="Ma J."/>
        </authorList>
    </citation>
    <scope>NUCLEOTIDE SEQUENCE [LARGE SCALE GENOMIC DNA]</scope>
    <source>
        <strain evidence="5">JCM 12165</strain>
    </source>
</reference>
<name>A0ABW4FEY6_9PSEU</name>
<evidence type="ECO:0000256" key="2">
    <source>
        <dbReference type="ARBA" id="ARBA00023315"/>
    </source>
</evidence>
<keyword evidence="1 4" id="KW-0808">Transferase</keyword>
<organism evidence="4 5">
    <name type="scientific">Pseudonocardia aurantiaca</name>
    <dbReference type="NCBI Taxonomy" id="75290"/>
    <lineage>
        <taxon>Bacteria</taxon>
        <taxon>Bacillati</taxon>
        <taxon>Actinomycetota</taxon>
        <taxon>Actinomycetes</taxon>
        <taxon>Pseudonocardiales</taxon>
        <taxon>Pseudonocardiaceae</taxon>
        <taxon>Pseudonocardia</taxon>
    </lineage>
</organism>
<dbReference type="PROSITE" id="PS51186">
    <property type="entry name" value="GNAT"/>
    <property type="match status" value="1"/>
</dbReference>
<proteinExistence type="predicted"/>
<dbReference type="InterPro" id="IPR016181">
    <property type="entry name" value="Acyl_CoA_acyltransferase"/>
</dbReference>
<dbReference type="Gene3D" id="3.40.630.30">
    <property type="match status" value="1"/>
</dbReference>
<dbReference type="RefSeq" id="WP_343975051.1">
    <property type="nucleotide sequence ID" value="NZ_BAAAJG010000008.1"/>
</dbReference>
<dbReference type="PANTHER" id="PTHR43877">
    <property type="entry name" value="AMINOALKYLPHOSPHONATE N-ACETYLTRANSFERASE-RELATED-RELATED"/>
    <property type="match status" value="1"/>
</dbReference>
<dbReference type="SUPFAM" id="SSF55729">
    <property type="entry name" value="Acyl-CoA N-acyltransferases (Nat)"/>
    <property type="match status" value="1"/>
</dbReference>
<dbReference type="GO" id="GO:0016746">
    <property type="term" value="F:acyltransferase activity"/>
    <property type="evidence" value="ECO:0007669"/>
    <property type="project" value="UniProtKB-KW"/>
</dbReference>
<keyword evidence="5" id="KW-1185">Reference proteome</keyword>
<evidence type="ECO:0000259" key="3">
    <source>
        <dbReference type="PROSITE" id="PS51186"/>
    </source>
</evidence>
<evidence type="ECO:0000256" key="1">
    <source>
        <dbReference type="ARBA" id="ARBA00022679"/>
    </source>
</evidence>
<evidence type="ECO:0000313" key="4">
    <source>
        <dbReference type="EMBL" id="MFD1529116.1"/>
    </source>
</evidence>
<dbReference type="InterPro" id="IPR050832">
    <property type="entry name" value="Bact_Acetyltransf"/>
</dbReference>
<sequence>MTSAVIRRAQPGDLPTLAALRWEFRTDGAPPVEERAAFEPRFRKEVAAALADGTWLAWVAEVDGLVVGHVYGARIAKLPNPVDEAETHLYISNLYVRPEHRGRGLAKDLLDAVLADGDEVDATILWARPGTEGLYRRYGFTASPEIMERR</sequence>
<dbReference type="Pfam" id="PF00583">
    <property type="entry name" value="Acetyltransf_1"/>
    <property type="match status" value="1"/>
</dbReference>
<protein>
    <submittedName>
        <fullName evidence="4">GNAT family N-acetyltransferase</fullName>
        <ecNumber evidence="4">2.3.-.-</ecNumber>
    </submittedName>
</protein>
<feature type="domain" description="N-acetyltransferase" evidence="3">
    <location>
        <begin position="4"/>
        <end position="150"/>
    </location>
</feature>
<comment type="caution">
    <text evidence="4">The sequence shown here is derived from an EMBL/GenBank/DDBJ whole genome shotgun (WGS) entry which is preliminary data.</text>
</comment>
<gene>
    <name evidence="4" type="ORF">ACFSCY_06660</name>
</gene>
<dbReference type="EC" id="2.3.-.-" evidence="4"/>